<comment type="caution">
    <text evidence="1">The sequence shown here is derived from an EMBL/GenBank/DDBJ whole genome shotgun (WGS) entry which is preliminary data.</text>
</comment>
<accession>A0A9N9HYY1</accession>
<gene>
    <name evidence="1" type="ORF">CPELLU_LOCUS12435</name>
</gene>
<sequence>KKKEIFTNLKPNTESYLQHNTSVLTKYTFDNSYQKYPKKDN</sequence>
<dbReference type="Proteomes" id="UP000789759">
    <property type="component" value="Unassembled WGS sequence"/>
</dbReference>
<organism evidence="1 2">
    <name type="scientific">Cetraspora pellucida</name>
    <dbReference type="NCBI Taxonomy" id="1433469"/>
    <lineage>
        <taxon>Eukaryota</taxon>
        <taxon>Fungi</taxon>
        <taxon>Fungi incertae sedis</taxon>
        <taxon>Mucoromycota</taxon>
        <taxon>Glomeromycotina</taxon>
        <taxon>Glomeromycetes</taxon>
        <taxon>Diversisporales</taxon>
        <taxon>Gigasporaceae</taxon>
        <taxon>Cetraspora</taxon>
    </lineage>
</organism>
<name>A0A9N9HYY1_9GLOM</name>
<dbReference type="AlphaFoldDB" id="A0A9N9HYY1"/>
<evidence type="ECO:0000313" key="1">
    <source>
        <dbReference type="EMBL" id="CAG8713010.1"/>
    </source>
</evidence>
<evidence type="ECO:0000313" key="2">
    <source>
        <dbReference type="Proteomes" id="UP000789759"/>
    </source>
</evidence>
<dbReference type="EMBL" id="CAJVQA010012026">
    <property type="protein sequence ID" value="CAG8713010.1"/>
    <property type="molecule type" value="Genomic_DNA"/>
</dbReference>
<reference evidence="1" key="1">
    <citation type="submission" date="2021-06" db="EMBL/GenBank/DDBJ databases">
        <authorList>
            <person name="Kallberg Y."/>
            <person name="Tangrot J."/>
            <person name="Rosling A."/>
        </authorList>
    </citation>
    <scope>NUCLEOTIDE SEQUENCE</scope>
    <source>
        <strain evidence="1">FL966</strain>
    </source>
</reference>
<protein>
    <submittedName>
        <fullName evidence="1">6235_t:CDS:1</fullName>
    </submittedName>
</protein>
<feature type="non-terminal residue" evidence="1">
    <location>
        <position position="1"/>
    </location>
</feature>
<keyword evidence="2" id="KW-1185">Reference proteome</keyword>
<proteinExistence type="predicted"/>